<feature type="compositionally biased region" description="Basic and acidic residues" evidence="1">
    <location>
        <begin position="63"/>
        <end position="81"/>
    </location>
</feature>
<reference evidence="2 3" key="1">
    <citation type="submission" date="2023-09" db="EMBL/GenBank/DDBJ databases">
        <title>Complete-Gapless Cercospora beticola genome.</title>
        <authorList>
            <person name="Wyatt N.A."/>
            <person name="Spanner R.E."/>
            <person name="Bolton M.D."/>
        </authorList>
    </citation>
    <scope>NUCLEOTIDE SEQUENCE [LARGE SCALE GENOMIC DNA]</scope>
    <source>
        <strain evidence="2">Cb09-40</strain>
    </source>
</reference>
<feature type="compositionally biased region" description="Polar residues" evidence="1">
    <location>
        <begin position="40"/>
        <end position="49"/>
    </location>
</feature>
<dbReference type="GeneID" id="35435975"/>
<protein>
    <recommendedName>
        <fullName evidence="4">HTH OST-type domain-containing protein</fullName>
    </recommendedName>
</protein>
<evidence type="ECO:0000313" key="3">
    <source>
        <dbReference type="Proteomes" id="UP001302367"/>
    </source>
</evidence>
<dbReference type="RefSeq" id="XP_023448494.2">
    <property type="nucleotide sequence ID" value="XM_023604982.2"/>
</dbReference>
<proteinExistence type="predicted"/>
<keyword evidence="3" id="KW-1185">Reference proteome</keyword>
<gene>
    <name evidence="2" type="ORF">RHO25_002178</name>
</gene>
<evidence type="ECO:0000313" key="2">
    <source>
        <dbReference type="EMBL" id="WPA97568.1"/>
    </source>
</evidence>
<dbReference type="Proteomes" id="UP001302367">
    <property type="component" value="Chromosome 2"/>
</dbReference>
<feature type="region of interest" description="Disordered" evidence="1">
    <location>
        <begin position="34"/>
        <end position="114"/>
    </location>
</feature>
<sequence>MKRLHREIRAEHGITVKDSGQVQVPQLTPHQRGLHAMTFGSPSVEQMPQSPQPERVSSPRLSPRPDREVVFPYRLDEERGTRRSASSPVEQHSKQRQPLSAPVIHKPDPNSYRISTRDDQIRAELHEYFKRVEKGYVWADHRGFINVSDVLAGSWLSHVGVNFTELIAFVKGPAGKSFKIQPTAFANEFSYSPADFEIKLADESDNTDLDRSQSAPGGSS</sequence>
<dbReference type="EMBL" id="CP134185">
    <property type="protein sequence ID" value="WPA97568.1"/>
    <property type="molecule type" value="Genomic_DNA"/>
</dbReference>
<accession>A0ABZ0NDH0</accession>
<evidence type="ECO:0008006" key="4">
    <source>
        <dbReference type="Google" id="ProtNLM"/>
    </source>
</evidence>
<name>A0ABZ0NDH0_CERBT</name>
<evidence type="ECO:0000256" key="1">
    <source>
        <dbReference type="SAM" id="MobiDB-lite"/>
    </source>
</evidence>
<organism evidence="2 3">
    <name type="scientific">Cercospora beticola</name>
    <name type="common">Sugarbeet leaf spot fungus</name>
    <dbReference type="NCBI Taxonomy" id="122368"/>
    <lineage>
        <taxon>Eukaryota</taxon>
        <taxon>Fungi</taxon>
        <taxon>Dikarya</taxon>
        <taxon>Ascomycota</taxon>
        <taxon>Pezizomycotina</taxon>
        <taxon>Dothideomycetes</taxon>
        <taxon>Dothideomycetidae</taxon>
        <taxon>Mycosphaerellales</taxon>
        <taxon>Mycosphaerellaceae</taxon>
        <taxon>Cercospora</taxon>
    </lineage>
</organism>